<evidence type="ECO:0000256" key="2">
    <source>
        <dbReference type="ARBA" id="ARBA00022729"/>
    </source>
</evidence>
<evidence type="ECO:0000313" key="11">
    <source>
        <dbReference type="Proteomes" id="UP000663852"/>
    </source>
</evidence>
<dbReference type="AlphaFoldDB" id="A0A815U675"/>
<feature type="disulfide bond" evidence="5">
    <location>
        <begin position="27"/>
        <end position="37"/>
    </location>
</feature>
<keyword evidence="4 5" id="KW-1015">Disulfide bond</keyword>
<gene>
    <name evidence="9" type="ORF">EDS130_LOCUS43681</name>
    <name evidence="8" type="ORF">XAT740_LOCUS19855</name>
</gene>
<evidence type="ECO:0000256" key="6">
    <source>
        <dbReference type="SAM" id="SignalP"/>
    </source>
</evidence>
<dbReference type="PROSITE" id="PS00022">
    <property type="entry name" value="EGF_1"/>
    <property type="match status" value="5"/>
</dbReference>
<dbReference type="OrthoDB" id="283575at2759"/>
<evidence type="ECO:0000313" key="8">
    <source>
        <dbReference type="EMBL" id="CAF1130105.1"/>
    </source>
</evidence>
<dbReference type="GO" id="GO:0007157">
    <property type="term" value="P:heterophilic cell-cell adhesion via plasma membrane cell adhesion molecules"/>
    <property type="evidence" value="ECO:0007669"/>
    <property type="project" value="TreeGrafter"/>
</dbReference>
<dbReference type="Proteomes" id="UP000663852">
    <property type="component" value="Unassembled WGS sequence"/>
</dbReference>
<protein>
    <recommendedName>
        <fullName evidence="7">EGF-like domain-containing protein</fullName>
    </recommendedName>
</protein>
<feature type="chain" id="PRO_5036228938" description="EGF-like domain-containing protein" evidence="6">
    <location>
        <begin position="23"/>
        <end position="247"/>
    </location>
</feature>
<dbReference type="SMART" id="SM00179">
    <property type="entry name" value="EGF_CA"/>
    <property type="match status" value="2"/>
</dbReference>
<dbReference type="SMART" id="SM00181">
    <property type="entry name" value="EGF"/>
    <property type="match status" value="5"/>
</dbReference>
<evidence type="ECO:0000256" key="3">
    <source>
        <dbReference type="ARBA" id="ARBA00022737"/>
    </source>
</evidence>
<dbReference type="GO" id="GO:0032991">
    <property type="term" value="C:protein-containing complex"/>
    <property type="evidence" value="ECO:0007669"/>
    <property type="project" value="TreeGrafter"/>
</dbReference>
<dbReference type="EMBL" id="CAJNOJ010000747">
    <property type="protein sequence ID" value="CAF1518004.1"/>
    <property type="molecule type" value="Genomic_DNA"/>
</dbReference>
<feature type="domain" description="EGF-like" evidence="7">
    <location>
        <begin position="23"/>
        <end position="58"/>
    </location>
</feature>
<proteinExistence type="predicted"/>
<feature type="disulfide bond" evidence="5">
    <location>
        <begin position="48"/>
        <end position="57"/>
    </location>
</feature>
<dbReference type="InterPro" id="IPR000152">
    <property type="entry name" value="EGF-type_Asp/Asn_hydroxyl_site"/>
</dbReference>
<feature type="disulfide bond" evidence="5">
    <location>
        <begin position="109"/>
        <end position="118"/>
    </location>
</feature>
<feature type="disulfide bond" evidence="5">
    <location>
        <begin position="233"/>
        <end position="242"/>
    </location>
</feature>
<reference evidence="9" key="1">
    <citation type="submission" date="2021-02" db="EMBL/GenBank/DDBJ databases">
        <authorList>
            <person name="Nowell W R."/>
        </authorList>
    </citation>
    <scope>NUCLEOTIDE SEQUENCE</scope>
</reference>
<dbReference type="PANTHER" id="PTHR24049">
    <property type="entry name" value="CRUMBS FAMILY MEMBER"/>
    <property type="match status" value="1"/>
</dbReference>
<keyword evidence="3" id="KW-0677">Repeat</keyword>
<organism evidence="9 11">
    <name type="scientific">Adineta ricciae</name>
    <name type="common">Rotifer</name>
    <dbReference type="NCBI Taxonomy" id="249248"/>
    <lineage>
        <taxon>Eukaryota</taxon>
        <taxon>Metazoa</taxon>
        <taxon>Spiralia</taxon>
        <taxon>Gnathifera</taxon>
        <taxon>Rotifera</taxon>
        <taxon>Eurotatoria</taxon>
        <taxon>Bdelloidea</taxon>
        <taxon>Adinetida</taxon>
        <taxon>Adinetidae</taxon>
        <taxon>Adineta</taxon>
    </lineage>
</organism>
<sequence length="247" mass="27162">MQSRMVTLVVVILSMIVVQSSSVVNPCTNYCSMGGVCLKTNQGPKCVCLPNWTGLRCQIQKKNETINLVDLAQAEQIQVRNSLCLLLVPDYCKNGGICYANEQGFGCHCPYDYTGERCEHPSPCYQYCLHGGLCYFTNNGQPKCFCPSELEGDRCERNKTTCEKLSADHCKPGVCVTRDDSSFCVCPPTFIGERCEISLISTTTKTPLGSCTPTTCKHGGVCRNIGNSYLCYCQKPYAGTNCQYYAG</sequence>
<dbReference type="InterPro" id="IPR001881">
    <property type="entry name" value="EGF-like_Ca-bd_dom"/>
</dbReference>
<dbReference type="GO" id="GO:0045197">
    <property type="term" value="P:establishment or maintenance of epithelial cell apical/basal polarity"/>
    <property type="evidence" value="ECO:0007669"/>
    <property type="project" value="TreeGrafter"/>
</dbReference>
<name>A0A815U675_ADIRI</name>
<keyword evidence="1 5" id="KW-0245">EGF-like domain</keyword>
<keyword evidence="2 6" id="KW-0732">Signal</keyword>
<feature type="domain" description="EGF-like" evidence="7">
    <location>
        <begin position="120"/>
        <end position="156"/>
    </location>
</feature>
<dbReference type="PROSITE" id="PS01186">
    <property type="entry name" value="EGF_2"/>
    <property type="match status" value="1"/>
</dbReference>
<evidence type="ECO:0000256" key="5">
    <source>
        <dbReference type="PROSITE-ProRule" id="PRU00076"/>
    </source>
</evidence>
<feature type="domain" description="EGF-like" evidence="7">
    <location>
        <begin position="207"/>
        <end position="243"/>
    </location>
</feature>
<dbReference type="Proteomes" id="UP000663828">
    <property type="component" value="Unassembled WGS sequence"/>
</dbReference>
<evidence type="ECO:0000259" key="7">
    <source>
        <dbReference type="PROSITE" id="PS50026"/>
    </source>
</evidence>
<dbReference type="SUPFAM" id="SSF57196">
    <property type="entry name" value="EGF/Laminin"/>
    <property type="match status" value="5"/>
</dbReference>
<feature type="disulfide bond" evidence="5">
    <location>
        <begin position="186"/>
        <end position="195"/>
    </location>
</feature>
<dbReference type="PANTHER" id="PTHR24049:SF22">
    <property type="entry name" value="DROSOPHILA CRUMBS HOMOLOG"/>
    <property type="match status" value="1"/>
</dbReference>
<feature type="signal peptide" evidence="6">
    <location>
        <begin position="1"/>
        <end position="22"/>
    </location>
</feature>
<dbReference type="EMBL" id="CAJNOR010001367">
    <property type="protein sequence ID" value="CAF1130105.1"/>
    <property type="molecule type" value="Genomic_DNA"/>
</dbReference>
<evidence type="ECO:0000256" key="4">
    <source>
        <dbReference type="ARBA" id="ARBA00023157"/>
    </source>
</evidence>
<feature type="disulfide bond" evidence="5">
    <location>
        <begin position="146"/>
        <end position="155"/>
    </location>
</feature>
<dbReference type="InterPro" id="IPR051022">
    <property type="entry name" value="Notch_Cell-Fate_Det"/>
</dbReference>
<comment type="caution">
    <text evidence="9">The sequence shown here is derived from an EMBL/GenBank/DDBJ whole genome shotgun (WGS) entry which is preliminary data.</text>
</comment>
<dbReference type="GO" id="GO:0005886">
    <property type="term" value="C:plasma membrane"/>
    <property type="evidence" value="ECO:0007669"/>
    <property type="project" value="TreeGrafter"/>
</dbReference>
<dbReference type="PROSITE" id="PS00010">
    <property type="entry name" value="ASX_HYDROXYL"/>
    <property type="match status" value="1"/>
</dbReference>
<dbReference type="PROSITE" id="PS50026">
    <property type="entry name" value="EGF_3"/>
    <property type="match status" value="5"/>
</dbReference>
<dbReference type="GO" id="GO:0005509">
    <property type="term" value="F:calcium ion binding"/>
    <property type="evidence" value="ECO:0007669"/>
    <property type="project" value="InterPro"/>
</dbReference>
<accession>A0A815U675</accession>
<dbReference type="InterPro" id="IPR000742">
    <property type="entry name" value="EGF"/>
</dbReference>
<evidence type="ECO:0000313" key="10">
    <source>
        <dbReference type="Proteomes" id="UP000663828"/>
    </source>
</evidence>
<feature type="disulfide bond" evidence="5">
    <location>
        <begin position="124"/>
        <end position="134"/>
    </location>
</feature>
<evidence type="ECO:0000313" key="9">
    <source>
        <dbReference type="EMBL" id="CAF1518004.1"/>
    </source>
</evidence>
<feature type="domain" description="EGF-like" evidence="7">
    <location>
        <begin position="80"/>
        <end position="119"/>
    </location>
</feature>
<keyword evidence="10" id="KW-1185">Reference proteome</keyword>
<feature type="domain" description="EGF-like" evidence="7">
    <location>
        <begin position="158"/>
        <end position="196"/>
    </location>
</feature>
<dbReference type="Pfam" id="PF00008">
    <property type="entry name" value="EGF"/>
    <property type="match status" value="1"/>
</dbReference>
<comment type="caution">
    <text evidence="5">Lacks conserved residue(s) required for the propagation of feature annotation.</text>
</comment>
<dbReference type="CDD" id="cd00054">
    <property type="entry name" value="EGF_CA"/>
    <property type="match status" value="1"/>
</dbReference>
<evidence type="ECO:0000256" key="1">
    <source>
        <dbReference type="ARBA" id="ARBA00022536"/>
    </source>
</evidence>
<dbReference type="Gene3D" id="2.10.25.10">
    <property type="entry name" value="Laminin"/>
    <property type="match status" value="5"/>
</dbReference>